<gene>
    <name evidence="1" type="ORF">PG994_012693</name>
</gene>
<organism evidence="1 2">
    <name type="scientific">Apiospora phragmitis</name>
    <dbReference type="NCBI Taxonomy" id="2905665"/>
    <lineage>
        <taxon>Eukaryota</taxon>
        <taxon>Fungi</taxon>
        <taxon>Dikarya</taxon>
        <taxon>Ascomycota</taxon>
        <taxon>Pezizomycotina</taxon>
        <taxon>Sordariomycetes</taxon>
        <taxon>Xylariomycetidae</taxon>
        <taxon>Amphisphaeriales</taxon>
        <taxon>Apiosporaceae</taxon>
        <taxon>Apiospora</taxon>
    </lineage>
</organism>
<dbReference type="EMBL" id="JAQQWL010000012">
    <property type="protein sequence ID" value="KAK8043855.1"/>
    <property type="molecule type" value="Genomic_DNA"/>
</dbReference>
<evidence type="ECO:0000313" key="2">
    <source>
        <dbReference type="Proteomes" id="UP001480595"/>
    </source>
</evidence>
<sequence>MSTSTASSAALRLPEIVALIVDHIYQEVQARRGRRRQDLYQSTDYVDTPGVRFKLRKAAFRHLVYLNSLWFHSVISVLWRHPTQTQMDPCLTELFCSIEPARRNIYAQYIERGTLVFAESPELPCPRRIWMTKDQKKQKTPEQWLAAVDFLRMRTLIVKSGLGNNLPLLGRNCVEDVFFICDWNPDYLQGDLDQFEVRLKRVTLY</sequence>
<proteinExistence type="predicted"/>
<accession>A0ABR1TB58</accession>
<protein>
    <submittedName>
        <fullName evidence="1">Uncharacterized protein</fullName>
    </submittedName>
</protein>
<evidence type="ECO:0000313" key="1">
    <source>
        <dbReference type="EMBL" id="KAK8043855.1"/>
    </source>
</evidence>
<dbReference type="RefSeq" id="XP_066710250.1">
    <property type="nucleotide sequence ID" value="XM_066864102.1"/>
</dbReference>
<dbReference type="GeneID" id="92097165"/>
<keyword evidence="2" id="KW-1185">Reference proteome</keyword>
<name>A0ABR1TB58_9PEZI</name>
<reference evidence="1 2" key="1">
    <citation type="submission" date="2023-01" db="EMBL/GenBank/DDBJ databases">
        <title>Analysis of 21 Apiospora genomes using comparative genomics revels a genus with tremendous synthesis potential of carbohydrate active enzymes and secondary metabolites.</title>
        <authorList>
            <person name="Sorensen T."/>
        </authorList>
    </citation>
    <scope>NUCLEOTIDE SEQUENCE [LARGE SCALE GENOMIC DNA]</scope>
    <source>
        <strain evidence="1 2">CBS 135458</strain>
    </source>
</reference>
<comment type="caution">
    <text evidence="1">The sequence shown here is derived from an EMBL/GenBank/DDBJ whole genome shotgun (WGS) entry which is preliminary data.</text>
</comment>
<dbReference type="Proteomes" id="UP001480595">
    <property type="component" value="Unassembled WGS sequence"/>
</dbReference>